<dbReference type="KEGG" id="cps:CPS_3345"/>
<dbReference type="STRING" id="167879.CPS_3345"/>
<feature type="domain" description="AMP-dependent synthetase/ligase" evidence="1">
    <location>
        <begin position="33"/>
        <end position="394"/>
    </location>
</feature>
<accession>Q47YU9</accession>
<dbReference type="InterPro" id="IPR050237">
    <property type="entry name" value="ATP-dep_AMP-bd_enzyme"/>
</dbReference>
<dbReference type="InterPro" id="IPR045851">
    <property type="entry name" value="AMP-bd_C_sf"/>
</dbReference>
<reference evidence="3" key="1">
    <citation type="journal article" date="2005" name="Proc. Natl. Acad. Sci. U.S.A.">
        <title>The psychrophilic lifestyle as revealed by the genome sequence of Colwellia psychrerythraea 34H through genomic and proteomic analyses.</title>
        <authorList>
            <person name="Methe B.A."/>
            <person name="Nelson K.E."/>
            <person name="Deming J.W."/>
            <person name="Momen B."/>
            <person name="Melamud E."/>
            <person name="Zhang X."/>
            <person name="Moult J."/>
            <person name="Madupu R."/>
            <person name="Nelson W.C."/>
            <person name="Dodson R.J."/>
            <person name="Brinkac L.M."/>
            <person name="Daugherty S.C."/>
            <person name="Durkin A.S."/>
            <person name="DeBoy R.T."/>
            <person name="Kolonay J.F."/>
            <person name="Sullivan S.A."/>
            <person name="Zhou L."/>
            <person name="Davidsen T.M."/>
            <person name="Wu M."/>
            <person name="Huston A.L."/>
            <person name="Lewis M."/>
            <person name="Weaver B."/>
            <person name="Weidman J.F."/>
            <person name="Khouri H."/>
            <person name="Utterback T.R."/>
            <person name="Feldblyum T.V."/>
            <person name="Fraser C.M."/>
        </authorList>
    </citation>
    <scope>NUCLEOTIDE SEQUENCE [LARGE SCALE GENOMIC DNA]</scope>
    <source>
        <strain evidence="3">34H</strain>
    </source>
</reference>
<keyword evidence="3" id="KW-0436">Ligase</keyword>
<dbReference type="Gene3D" id="3.30.300.30">
    <property type="match status" value="1"/>
</dbReference>
<dbReference type="PANTHER" id="PTHR43767:SF1">
    <property type="entry name" value="NONRIBOSOMAL PEPTIDE SYNTHASE PES1 (EUROFUNG)-RELATED"/>
    <property type="match status" value="1"/>
</dbReference>
<dbReference type="InterPro" id="IPR000873">
    <property type="entry name" value="AMP-dep_synth/lig_dom"/>
</dbReference>
<dbReference type="EMBL" id="CP000083">
    <property type="protein sequence ID" value="AAZ26878.1"/>
    <property type="molecule type" value="Genomic_DNA"/>
</dbReference>
<evidence type="ECO:0000313" key="3">
    <source>
        <dbReference type="EMBL" id="AAZ26878.1"/>
    </source>
</evidence>
<dbReference type="InterPro" id="IPR025110">
    <property type="entry name" value="AMP-bd_C"/>
</dbReference>
<dbReference type="GO" id="GO:0016878">
    <property type="term" value="F:acid-thiol ligase activity"/>
    <property type="evidence" value="ECO:0007669"/>
    <property type="project" value="UniProtKB-ARBA"/>
</dbReference>
<feature type="domain" description="AMP-binding enzyme C-terminal" evidence="2">
    <location>
        <begin position="444"/>
        <end position="520"/>
    </location>
</feature>
<dbReference type="PROSITE" id="PS00455">
    <property type="entry name" value="AMP_BINDING"/>
    <property type="match status" value="1"/>
</dbReference>
<proteinExistence type="predicted"/>
<dbReference type="SUPFAM" id="SSF56801">
    <property type="entry name" value="Acetyl-CoA synthetase-like"/>
    <property type="match status" value="1"/>
</dbReference>
<dbReference type="Gene3D" id="3.40.50.12780">
    <property type="entry name" value="N-terminal domain of ligase-like"/>
    <property type="match status" value="1"/>
</dbReference>
<evidence type="ECO:0000259" key="2">
    <source>
        <dbReference type="Pfam" id="PF13193"/>
    </source>
</evidence>
<dbReference type="Pfam" id="PF13193">
    <property type="entry name" value="AMP-binding_C"/>
    <property type="match status" value="1"/>
</dbReference>
<gene>
    <name evidence="3" type="ordered locus">CPS_3345</name>
</gene>
<organism evidence="3 4">
    <name type="scientific">Colwellia psychrerythraea (strain 34H / ATCC BAA-681)</name>
    <name type="common">Vibrio psychroerythus</name>
    <dbReference type="NCBI Taxonomy" id="167879"/>
    <lineage>
        <taxon>Bacteria</taxon>
        <taxon>Pseudomonadati</taxon>
        <taxon>Pseudomonadota</taxon>
        <taxon>Gammaproteobacteria</taxon>
        <taxon>Alteromonadales</taxon>
        <taxon>Colwelliaceae</taxon>
        <taxon>Colwellia</taxon>
    </lineage>
</organism>
<dbReference type="InterPro" id="IPR020845">
    <property type="entry name" value="AMP-binding_CS"/>
</dbReference>
<dbReference type="PANTHER" id="PTHR43767">
    <property type="entry name" value="LONG-CHAIN-FATTY-ACID--COA LIGASE"/>
    <property type="match status" value="1"/>
</dbReference>
<dbReference type="Proteomes" id="UP000000547">
    <property type="component" value="Chromosome"/>
</dbReference>
<dbReference type="RefSeq" id="WP_011044107.1">
    <property type="nucleotide sequence ID" value="NC_003910.7"/>
</dbReference>
<dbReference type="InterPro" id="IPR042099">
    <property type="entry name" value="ANL_N_sf"/>
</dbReference>
<dbReference type="Pfam" id="PF00501">
    <property type="entry name" value="AMP-binding"/>
    <property type="match status" value="1"/>
</dbReference>
<evidence type="ECO:0000313" key="4">
    <source>
        <dbReference type="Proteomes" id="UP000000547"/>
    </source>
</evidence>
<sequence>MSFESELEAYFVRKKHVETNVAFPENFRELLAAANNSHGDKTAINFFEQVSEKGVGIQLTFSELHGSVYRLAHGLTLIGVKKGSHVAVMMSNRIEFPVTWLALAVLGAVMVPVNTTYTGKELDYLINDSDSEFIITENQFLPVFDDMKAKPATISANQIIVANYQGSTFHHWHDVSESGQADFMPDWPLHNDDLLNIQYTSGTTGFPKGCMQTQKYWILLGCVVDSMLPYSINSILTDHSFYYMDPQWQLVMALHCGARLNVAGRLSASKFIDRIKRYDIDMAWIPRPLLSQKASPDDVNLPLKKLFIGGASAENIVQLQQRFGINVSNAYGMTEIGPGLIVPDEITDVDVLGTCGLMTPFRQCKVMLENGEEAARNEPGELWIKGDGIFKGYYNKPEANAESFVDNWFRTGDKFIQTEKGYFKIIGRFKDMIRRSSENISAMEVEYVLSQHPQIEQAAVVAVPDDYRGEEVKAYVLVRVGENNLTAEQVIDYCQTKLAAFKIPRYLEFVRDFPYTPTKKVAKHKLISTCKDLTENSWDRNKQTKRT</sequence>
<name>Q47YU9_COLP3</name>
<protein>
    <submittedName>
        <fullName evidence="3">Acid-CoA ligase family protein</fullName>
    </submittedName>
</protein>
<dbReference type="HOGENOM" id="CLU_000022_59_10_6"/>
<evidence type="ECO:0000259" key="1">
    <source>
        <dbReference type="Pfam" id="PF00501"/>
    </source>
</evidence>
<dbReference type="AlphaFoldDB" id="Q47YU9"/>